<dbReference type="Gene3D" id="3.30.70.270">
    <property type="match status" value="1"/>
</dbReference>
<dbReference type="InterPro" id="IPR029787">
    <property type="entry name" value="Nucleotide_cyclase"/>
</dbReference>
<dbReference type="SMART" id="SM00065">
    <property type="entry name" value="GAF"/>
    <property type="match status" value="1"/>
</dbReference>
<sequence length="341" mass="38158">MSGRPPIDEIRRQNALDSLEVLDTPADPHLDTLVRLARESFGVSAVLISLIDHDRQWFKARNGLELSETPRQISFCSHAIEREEMLVVEDARLHPCFCDNPIVTGPPYLRFYAGQPLCDDGDQPIGTFCLLDFHHPRTLSETERARLRDFAYLAMGYLKINAMSRQAEELRQALTRAQRKAMLDPLTQVWNRAGLDHLLPREQAAVKAKGLQLGLLICDIDHFKAVNDSHGHACGDQALWEAARRLGASLRPSDLVARIGGEEFVVLARVNNAEELARIAERVRHNMADSPVRTEQAELRLSLSIGSTLLREGEGPASALARADRALYQAKRQGRNRVMPA</sequence>
<dbReference type="EMBL" id="LT629780">
    <property type="protein sequence ID" value="SDU20612.1"/>
    <property type="molecule type" value="Genomic_DNA"/>
</dbReference>
<dbReference type="PROSITE" id="PS50887">
    <property type="entry name" value="GGDEF"/>
    <property type="match status" value="1"/>
</dbReference>
<dbReference type="PANTHER" id="PTHR45138">
    <property type="entry name" value="REGULATORY COMPONENTS OF SENSORY TRANSDUCTION SYSTEM"/>
    <property type="match status" value="1"/>
</dbReference>
<dbReference type="Pfam" id="PF01590">
    <property type="entry name" value="GAF"/>
    <property type="match status" value="1"/>
</dbReference>
<dbReference type="GO" id="GO:0052621">
    <property type="term" value="F:diguanylate cyclase activity"/>
    <property type="evidence" value="ECO:0007669"/>
    <property type="project" value="UniProtKB-EC"/>
</dbReference>
<dbReference type="InterPro" id="IPR050469">
    <property type="entry name" value="Diguanylate_Cyclase"/>
</dbReference>
<dbReference type="SUPFAM" id="SSF55781">
    <property type="entry name" value="GAF domain-like"/>
    <property type="match status" value="1"/>
</dbReference>
<dbReference type="FunFam" id="3.30.70.270:FF:000001">
    <property type="entry name" value="Diguanylate cyclase domain protein"/>
    <property type="match status" value="1"/>
</dbReference>
<dbReference type="SMART" id="SM00267">
    <property type="entry name" value="GGDEF"/>
    <property type="match status" value="1"/>
</dbReference>
<dbReference type="RefSeq" id="WP_090213825.1">
    <property type="nucleotide sequence ID" value="NZ_LT629780.1"/>
</dbReference>
<reference evidence="7" key="1">
    <citation type="submission" date="2016-10" db="EMBL/GenBank/DDBJ databases">
        <authorList>
            <person name="Varghese N."/>
            <person name="Submissions S."/>
        </authorList>
    </citation>
    <scope>NUCLEOTIDE SEQUENCE [LARGE SCALE GENOMIC DNA]</scope>
    <source>
        <strain evidence="7">CCTCC 2012022</strain>
    </source>
</reference>
<dbReference type="InterPro" id="IPR043128">
    <property type="entry name" value="Rev_trsase/Diguanyl_cyclase"/>
</dbReference>
<dbReference type="OrthoDB" id="9812358at2"/>
<dbReference type="AlphaFoldDB" id="A0A1H2GM68"/>
<dbReference type="Gene3D" id="3.30.450.40">
    <property type="match status" value="1"/>
</dbReference>
<dbReference type="STRING" id="1245526.SAMN05216580_1858"/>
<evidence type="ECO:0000313" key="7">
    <source>
        <dbReference type="Proteomes" id="UP000243063"/>
    </source>
</evidence>
<keyword evidence="7" id="KW-1185">Reference proteome</keyword>
<feature type="domain" description="GGDEF" evidence="5">
    <location>
        <begin position="211"/>
        <end position="341"/>
    </location>
</feature>
<evidence type="ECO:0000256" key="2">
    <source>
        <dbReference type="ARBA" id="ARBA00004533"/>
    </source>
</evidence>
<dbReference type="SUPFAM" id="SSF55073">
    <property type="entry name" value="Nucleotide cyclase"/>
    <property type="match status" value="1"/>
</dbReference>
<protein>
    <recommendedName>
        <fullName evidence="3">diguanylate cyclase</fullName>
        <ecNumber evidence="3">2.7.7.65</ecNumber>
    </recommendedName>
</protein>
<name>A0A1H2GM68_9GAMM</name>
<dbReference type="Proteomes" id="UP000243063">
    <property type="component" value="Chromosome I"/>
</dbReference>
<dbReference type="InterPro" id="IPR003018">
    <property type="entry name" value="GAF"/>
</dbReference>
<comment type="cofactor">
    <cofactor evidence="1">
        <name>Mg(2+)</name>
        <dbReference type="ChEBI" id="CHEBI:18420"/>
    </cofactor>
</comment>
<evidence type="ECO:0000256" key="1">
    <source>
        <dbReference type="ARBA" id="ARBA00001946"/>
    </source>
</evidence>
<evidence type="ECO:0000256" key="3">
    <source>
        <dbReference type="ARBA" id="ARBA00012528"/>
    </source>
</evidence>
<dbReference type="PANTHER" id="PTHR45138:SF9">
    <property type="entry name" value="DIGUANYLATE CYCLASE DGCM-RELATED"/>
    <property type="match status" value="1"/>
</dbReference>
<dbReference type="InterPro" id="IPR029016">
    <property type="entry name" value="GAF-like_dom_sf"/>
</dbReference>
<proteinExistence type="predicted"/>
<dbReference type="CDD" id="cd01949">
    <property type="entry name" value="GGDEF"/>
    <property type="match status" value="1"/>
</dbReference>
<evidence type="ECO:0000256" key="4">
    <source>
        <dbReference type="ARBA" id="ARBA00034247"/>
    </source>
</evidence>
<dbReference type="EC" id="2.7.7.65" evidence="3"/>
<evidence type="ECO:0000313" key="6">
    <source>
        <dbReference type="EMBL" id="SDU20612.1"/>
    </source>
</evidence>
<gene>
    <name evidence="6" type="ORF">SAMN05216580_1858</name>
</gene>
<dbReference type="GO" id="GO:0005886">
    <property type="term" value="C:plasma membrane"/>
    <property type="evidence" value="ECO:0007669"/>
    <property type="project" value="UniProtKB-SubCell"/>
</dbReference>
<evidence type="ECO:0000259" key="5">
    <source>
        <dbReference type="PROSITE" id="PS50887"/>
    </source>
</evidence>
<organism evidence="6 7">
    <name type="scientific">Geopseudomonas guangdongensis</name>
    <dbReference type="NCBI Taxonomy" id="1245526"/>
    <lineage>
        <taxon>Bacteria</taxon>
        <taxon>Pseudomonadati</taxon>
        <taxon>Pseudomonadota</taxon>
        <taxon>Gammaproteobacteria</taxon>
        <taxon>Pseudomonadales</taxon>
        <taxon>Pseudomonadaceae</taxon>
        <taxon>Geopseudomonas</taxon>
    </lineage>
</organism>
<dbReference type="Pfam" id="PF00990">
    <property type="entry name" value="GGDEF"/>
    <property type="match status" value="1"/>
</dbReference>
<comment type="catalytic activity">
    <reaction evidence="4">
        <text>2 GTP = 3',3'-c-di-GMP + 2 diphosphate</text>
        <dbReference type="Rhea" id="RHEA:24898"/>
        <dbReference type="ChEBI" id="CHEBI:33019"/>
        <dbReference type="ChEBI" id="CHEBI:37565"/>
        <dbReference type="ChEBI" id="CHEBI:58805"/>
        <dbReference type="EC" id="2.7.7.65"/>
    </reaction>
</comment>
<dbReference type="InterPro" id="IPR000160">
    <property type="entry name" value="GGDEF_dom"/>
</dbReference>
<comment type="subcellular location">
    <subcellularLocation>
        <location evidence="2">Cell inner membrane</location>
    </subcellularLocation>
</comment>
<dbReference type="NCBIfam" id="TIGR00254">
    <property type="entry name" value="GGDEF"/>
    <property type="match status" value="1"/>
</dbReference>
<accession>A0A1H2GM68</accession>